<dbReference type="PANTHER" id="PTHR13019:SF7">
    <property type="entry name" value="GOLGI APPARATUS MEMBRANE PROTEIN TVP23"/>
    <property type="match status" value="1"/>
</dbReference>
<dbReference type="InterPro" id="IPR008564">
    <property type="entry name" value="TVP23-like"/>
</dbReference>
<name>A0A7S0SVU1_9CHLO</name>
<comment type="subcellular location">
    <subcellularLocation>
        <location evidence="6">Golgi apparatus membrane</location>
        <topology evidence="6">Multi-pass membrane protein</topology>
    </subcellularLocation>
    <subcellularLocation>
        <location evidence="1">Membrane</location>
        <topology evidence="1">Multi-pass membrane protein</topology>
    </subcellularLocation>
</comment>
<evidence type="ECO:0000256" key="2">
    <source>
        <dbReference type="ARBA" id="ARBA00005467"/>
    </source>
</evidence>
<dbReference type="EMBL" id="HBFC01027519">
    <property type="protein sequence ID" value="CAD8714996.1"/>
    <property type="molecule type" value="Transcribed_RNA"/>
</dbReference>
<feature type="transmembrane region" description="Helical" evidence="6">
    <location>
        <begin position="140"/>
        <end position="158"/>
    </location>
</feature>
<dbReference type="GO" id="GO:0009306">
    <property type="term" value="P:protein secretion"/>
    <property type="evidence" value="ECO:0007669"/>
    <property type="project" value="TreeGrafter"/>
</dbReference>
<accession>A0A7S0SVU1</accession>
<dbReference type="GO" id="GO:0000139">
    <property type="term" value="C:Golgi membrane"/>
    <property type="evidence" value="ECO:0007669"/>
    <property type="project" value="UniProtKB-SubCell"/>
</dbReference>
<evidence type="ECO:0000256" key="3">
    <source>
        <dbReference type="ARBA" id="ARBA00022692"/>
    </source>
</evidence>
<evidence type="ECO:0000256" key="4">
    <source>
        <dbReference type="ARBA" id="ARBA00022989"/>
    </source>
</evidence>
<sequence>MAADQPSSPTGDGGGGSVSQTHPLAAACHVVFKILALVVYITCEWINSDFVLNFVTCVVLLAADFWTCKNVSGRLLVGLRYWNEIDDAGVSTWRFESRDAEGMKLVSPQESRLFWLTLYGAPAVWLGLGLIALARFSLDYLLIVFVALVLNMANVVGYTKCSKDARANISSFARTTIMSSIVHSMV</sequence>
<keyword evidence="5 6" id="KW-0472">Membrane</keyword>
<protein>
    <recommendedName>
        <fullName evidence="6">Golgi apparatus membrane protein TVP23</fullName>
    </recommendedName>
</protein>
<comment type="function">
    <text evidence="6">Golgi membrane protein involved in vesicular trafficking.</text>
</comment>
<dbReference type="GO" id="GO:0016192">
    <property type="term" value="P:vesicle-mediated transport"/>
    <property type="evidence" value="ECO:0007669"/>
    <property type="project" value="TreeGrafter"/>
</dbReference>
<dbReference type="PANTHER" id="PTHR13019">
    <property type="entry name" value="GOLGI APPARATUS MEMBRANE PROTEIN TVP23"/>
    <property type="match status" value="1"/>
</dbReference>
<organism evidence="7">
    <name type="scientific">Mantoniella antarctica</name>
    <dbReference type="NCBI Taxonomy" id="81844"/>
    <lineage>
        <taxon>Eukaryota</taxon>
        <taxon>Viridiplantae</taxon>
        <taxon>Chlorophyta</taxon>
        <taxon>Mamiellophyceae</taxon>
        <taxon>Mamiellales</taxon>
        <taxon>Mamiellaceae</taxon>
        <taxon>Mantoniella</taxon>
    </lineage>
</organism>
<feature type="transmembrane region" description="Helical" evidence="6">
    <location>
        <begin position="113"/>
        <end position="133"/>
    </location>
</feature>
<keyword evidence="6" id="KW-0333">Golgi apparatus</keyword>
<feature type="transmembrane region" description="Helical" evidence="6">
    <location>
        <begin position="24"/>
        <end position="43"/>
    </location>
</feature>
<evidence type="ECO:0000313" key="7">
    <source>
        <dbReference type="EMBL" id="CAD8714996.1"/>
    </source>
</evidence>
<gene>
    <name evidence="7" type="ORF">MANT1106_LOCUS16561</name>
</gene>
<keyword evidence="4 6" id="KW-1133">Transmembrane helix</keyword>
<reference evidence="7" key="1">
    <citation type="submission" date="2021-01" db="EMBL/GenBank/DDBJ databases">
        <authorList>
            <person name="Corre E."/>
            <person name="Pelletier E."/>
            <person name="Niang G."/>
            <person name="Scheremetjew M."/>
            <person name="Finn R."/>
            <person name="Kale V."/>
            <person name="Holt S."/>
            <person name="Cochrane G."/>
            <person name="Meng A."/>
            <person name="Brown T."/>
            <person name="Cohen L."/>
        </authorList>
    </citation>
    <scope>NUCLEOTIDE SEQUENCE</scope>
    <source>
        <strain evidence="7">SL-175</strain>
    </source>
</reference>
<evidence type="ECO:0000256" key="5">
    <source>
        <dbReference type="ARBA" id="ARBA00023136"/>
    </source>
</evidence>
<comment type="similarity">
    <text evidence="2 6">Belongs to the TVP23 family.</text>
</comment>
<proteinExistence type="inferred from homology"/>
<dbReference type="AlphaFoldDB" id="A0A7S0SVU1"/>
<evidence type="ECO:0000256" key="6">
    <source>
        <dbReference type="RuleBase" id="RU361206"/>
    </source>
</evidence>
<dbReference type="Pfam" id="PF05832">
    <property type="entry name" value="DUF846"/>
    <property type="match status" value="1"/>
</dbReference>
<keyword evidence="3 6" id="KW-0812">Transmembrane</keyword>
<evidence type="ECO:0000256" key="1">
    <source>
        <dbReference type="ARBA" id="ARBA00004141"/>
    </source>
</evidence>